<comment type="similarity">
    <text evidence="3">Belongs to the HARBI1 family.</text>
</comment>
<protein>
    <recommendedName>
        <fullName evidence="8">DDE Tnp4 domain-containing protein</fullName>
    </recommendedName>
</protein>
<dbReference type="GO" id="GO:0005634">
    <property type="term" value="C:nucleus"/>
    <property type="evidence" value="ECO:0007669"/>
    <property type="project" value="UniProtKB-SubCell"/>
</dbReference>
<name>A0AA38ILR6_9CUCU</name>
<evidence type="ECO:0000256" key="1">
    <source>
        <dbReference type="ARBA" id="ARBA00001968"/>
    </source>
</evidence>
<evidence type="ECO:0000256" key="2">
    <source>
        <dbReference type="ARBA" id="ARBA00004123"/>
    </source>
</evidence>
<dbReference type="Proteomes" id="UP001168821">
    <property type="component" value="Unassembled WGS sequence"/>
</dbReference>
<keyword evidence="10" id="KW-1185">Reference proteome</keyword>
<comment type="caution">
    <text evidence="9">The sequence shown here is derived from an EMBL/GenBank/DDBJ whole genome shotgun (WGS) entry which is preliminary data.</text>
</comment>
<feature type="domain" description="DDE Tnp4" evidence="8">
    <location>
        <begin position="134"/>
        <end position="212"/>
    </location>
</feature>
<comment type="subcellular location">
    <subcellularLocation>
        <location evidence="2">Nucleus</location>
    </subcellularLocation>
</comment>
<evidence type="ECO:0000256" key="7">
    <source>
        <dbReference type="ARBA" id="ARBA00023242"/>
    </source>
</evidence>
<dbReference type="GO" id="GO:0004518">
    <property type="term" value="F:nuclease activity"/>
    <property type="evidence" value="ECO:0007669"/>
    <property type="project" value="UniProtKB-KW"/>
</dbReference>
<evidence type="ECO:0000256" key="3">
    <source>
        <dbReference type="ARBA" id="ARBA00006958"/>
    </source>
</evidence>
<dbReference type="PANTHER" id="PTHR22930:SF85">
    <property type="entry name" value="GH03217P-RELATED"/>
    <property type="match status" value="1"/>
</dbReference>
<dbReference type="Pfam" id="PF13359">
    <property type="entry name" value="DDE_Tnp_4"/>
    <property type="match status" value="1"/>
</dbReference>
<evidence type="ECO:0000256" key="5">
    <source>
        <dbReference type="ARBA" id="ARBA00022723"/>
    </source>
</evidence>
<organism evidence="9 10">
    <name type="scientific">Zophobas morio</name>
    <dbReference type="NCBI Taxonomy" id="2755281"/>
    <lineage>
        <taxon>Eukaryota</taxon>
        <taxon>Metazoa</taxon>
        <taxon>Ecdysozoa</taxon>
        <taxon>Arthropoda</taxon>
        <taxon>Hexapoda</taxon>
        <taxon>Insecta</taxon>
        <taxon>Pterygota</taxon>
        <taxon>Neoptera</taxon>
        <taxon>Endopterygota</taxon>
        <taxon>Coleoptera</taxon>
        <taxon>Polyphaga</taxon>
        <taxon>Cucujiformia</taxon>
        <taxon>Tenebrionidae</taxon>
        <taxon>Zophobas</taxon>
    </lineage>
</organism>
<dbReference type="GO" id="GO:0046872">
    <property type="term" value="F:metal ion binding"/>
    <property type="evidence" value="ECO:0007669"/>
    <property type="project" value="UniProtKB-KW"/>
</dbReference>
<evidence type="ECO:0000256" key="4">
    <source>
        <dbReference type="ARBA" id="ARBA00022722"/>
    </source>
</evidence>
<sequence>MNPRDYDIFEDDLDILEIFDQGFPRRIYNRANAFESLDNWGFYRRYRLTKETVLDMLDLIENQLEFPSDMNNSVSPINQLLTCLRFFASAGYLQTIADVQGMHVSTVSRIVKKIAATQQKFFDIAEFPRVLGAVDGTHVKIQSPGGNDEEVFRNRKTYFSINVQCVSDAELNIEDIVVRWPGSAHDSTIFNNSRIRARFENNEFPDNLLLGDIL</sequence>
<dbReference type="AlphaFoldDB" id="A0AA38ILR6"/>
<dbReference type="GO" id="GO:0016787">
    <property type="term" value="F:hydrolase activity"/>
    <property type="evidence" value="ECO:0007669"/>
    <property type="project" value="UniProtKB-KW"/>
</dbReference>
<dbReference type="PANTHER" id="PTHR22930">
    <property type="match status" value="1"/>
</dbReference>
<evidence type="ECO:0000313" key="9">
    <source>
        <dbReference type="EMBL" id="KAJ3655949.1"/>
    </source>
</evidence>
<evidence type="ECO:0000256" key="6">
    <source>
        <dbReference type="ARBA" id="ARBA00022801"/>
    </source>
</evidence>
<reference evidence="9" key="1">
    <citation type="journal article" date="2023" name="G3 (Bethesda)">
        <title>Whole genome assemblies of Zophobas morio and Tenebrio molitor.</title>
        <authorList>
            <person name="Kaur S."/>
            <person name="Stinson S.A."/>
            <person name="diCenzo G.C."/>
        </authorList>
    </citation>
    <scope>NUCLEOTIDE SEQUENCE</scope>
    <source>
        <strain evidence="9">QUZm001</strain>
    </source>
</reference>
<keyword evidence="6" id="KW-0378">Hydrolase</keyword>
<evidence type="ECO:0000313" key="10">
    <source>
        <dbReference type="Proteomes" id="UP001168821"/>
    </source>
</evidence>
<comment type="cofactor">
    <cofactor evidence="1">
        <name>a divalent metal cation</name>
        <dbReference type="ChEBI" id="CHEBI:60240"/>
    </cofactor>
</comment>
<accession>A0AA38ILR6</accession>
<keyword evidence="5" id="KW-0479">Metal-binding</keyword>
<dbReference type="InterPro" id="IPR027806">
    <property type="entry name" value="HARBI1_dom"/>
</dbReference>
<proteinExistence type="inferred from homology"/>
<dbReference type="EMBL" id="JALNTZ010000004">
    <property type="protein sequence ID" value="KAJ3655949.1"/>
    <property type="molecule type" value="Genomic_DNA"/>
</dbReference>
<keyword evidence="4" id="KW-0540">Nuclease</keyword>
<keyword evidence="7" id="KW-0539">Nucleus</keyword>
<dbReference type="InterPro" id="IPR045249">
    <property type="entry name" value="HARBI1-like"/>
</dbReference>
<evidence type="ECO:0000259" key="8">
    <source>
        <dbReference type="Pfam" id="PF13359"/>
    </source>
</evidence>
<gene>
    <name evidence="9" type="ORF">Zmor_015056</name>
</gene>